<sequence>GWNKNGRRTRVKKPHYHWIWPKDGKNGSKWGRWKDLCNGSGPDIHITASKNKMDYMQNRQRKAIWANHIDLDDRHHDYFGILDSPWGKKGGRAAQGLKYDFYTRKYRTPDRHMWSDAIWRQGKKAKLPERARRDMAGTWWWNDSH</sequence>
<dbReference type="EMBL" id="MU006573">
    <property type="protein sequence ID" value="KAF2747377.1"/>
    <property type="molecule type" value="Genomic_DNA"/>
</dbReference>
<name>A0A6A6VE13_9PLEO</name>
<accession>A0A6A6VE13</accession>
<feature type="non-terminal residue" evidence="1">
    <location>
        <position position="1"/>
    </location>
</feature>
<dbReference type="OrthoDB" id="5331170at2759"/>
<keyword evidence="2" id="KW-1185">Reference proteome</keyword>
<proteinExistence type="predicted"/>
<protein>
    <submittedName>
        <fullName evidence="1">Uncharacterized protein</fullName>
    </submittedName>
</protein>
<reference evidence="1" key="1">
    <citation type="journal article" date="2020" name="Stud. Mycol.">
        <title>101 Dothideomycetes genomes: a test case for predicting lifestyles and emergence of pathogens.</title>
        <authorList>
            <person name="Haridas S."/>
            <person name="Albert R."/>
            <person name="Binder M."/>
            <person name="Bloem J."/>
            <person name="Labutti K."/>
            <person name="Salamov A."/>
            <person name="Andreopoulos B."/>
            <person name="Baker S."/>
            <person name="Barry K."/>
            <person name="Bills G."/>
            <person name="Bluhm B."/>
            <person name="Cannon C."/>
            <person name="Castanera R."/>
            <person name="Culley D."/>
            <person name="Daum C."/>
            <person name="Ezra D."/>
            <person name="Gonzalez J."/>
            <person name="Henrissat B."/>
            <person name="Kuo A."/>
            <person name="Liang C."/>
            <person name="Lipzen A."/>
            <person name="Lutzoni F."/>
            <person name="Magnuson J."/>
            <person name="Mondo S."/>
            <person name="Nolan M."/>
            <person name="Ohm R."/>
            <person name="Pangilinan J."/>
            <person name="Park H.-J."/>
            <person name="Ramirez L."/>
            <person name="Alfaro M."/>
            <person name="Sun H."/>
            <person name="Tritt A."/>
            <person name="Yoshinaga Y."/>
            <person name="Zwiers L.-H."/>
            <person name="Turgeon B."/>
            <person name="Goodwin S."/>
            <person name="Spatafora J."/>
            <person name="Crous P."/>
            <person name="Grigoriev I."/>
        </authorList>
    </citation>
    <scope>NUCLEOTIDE SEQUENCE</scope>
    <source>
        <strain evidence="1">CBS 119925</strain>
    </source>
</reference>
<organism evidence="1 2">
    <name type="scientific">Sporormia fimetaria CBS 119925</name>
    <dbReference type="NCBI Taxonomy" id="1340428"/>
    <lineage>
        <taxon>Eukaryota</taxon>
        <taxon>Fungi</taxon>
        <taxon>Dikarya</taxon>
        <taxon>Ascomycota</taxon>
        <taxon>Pezizomycotina</taxon>
        <taxon>Dothideomycetes</taxon>
        <taxon>Pleosporomycetidae</taxon>
        <taxon>Pleosporales</taxon>
        <taxon>Sporormiaceae</taxon>
        <taxon>Sporormia</taxon>
    </lineage>
</organism>
<gene>
    <name evidence="1" type="ORF">M011DRAFT_384850</name>
</gene>
<evidence type="ECO:0000313" key="2">
    <source>
        <dbReference type="Proteomes" id="UP000799440"/>
    </source>
</evidence>
<evidence type="ECO:0000313" key="1">
    <source>
        <dbReference type="EMBL" id="KAF2747377.1"/>
    </source>
</evidence>
<dbReference type="Proteomes" id="UP000799440">
    <property type="component" value="Unassembled WGS sequence"/>
</dbReference>
<feature type="non-terminal residue" evidence="1">
    <location>
        <position position="145"/>
    </location>
</feature>
<dbReference type="AlphaFoldDB" id="A0A6A6VE13"/>